<dbReference type="Proteomes" id="UP000271162">
    <property type="component" value="Unassembled WGS sequence"/>
</dbReference>
<evidence type="ECO:0000313" key="3">
    <source>
        <dbReference type="Proteomes" id="UP000271162"/>
    </source>
</evidence>
<accession>A0A0N4YKL2</accession>
<gene>
    <name evidence="2" type="ORF">NBR_LOCUS17591</name>
</gene>
<feature type="compositionally biased region" description="Polar residues" evidence="1">
    <location>
        <begin position="31"/>
        <end position="50"/>
    </location>
</feature>
<evidence type="ECO:0000313" key="4">
    <source>
        <dbReference type="WBParaSite" id="NBR_0001759001-mRNA-1"/>
    </source>
</evidence>
<dbReference type="WBParaSite" id="NBR_0001759001-mRNA-1">
    <property type="protein sequence ID" value="NBR_0001759001-mRNA-1"/>
    <property type="gene ID" value="NBR_0001759001"/>
</dbReference>
<protein>
    <submittedName>
        <fullName evidence="2 4">Uncharacterized protein</fullName>
    </submittedName>
</protein>
<feature type="compositionally biased region" description="Polar residues" evidence="1">
    <location>
        <begin position="7"/>
        <end position="23"/>
    </location>
</feature>
<name>A0A0N4YKL2_NIPBR</name>
<proteinExistence type="predicted"/>
<dbReference type="EMBL" id="UYSL01022854">
    <property type="protein sequence ID" value="VDL81248.1"/>
    <property type="molecule type" value="Genomic_DNA"/>
</dbReference>
<keyword evidence="3" id="KW-1185">Reference proteome</keyword>
<feature type="region of interest" description="Disordered" evidence="1">
    <location>
        <begin position="1"/>
        <end position="50"/>
    </location>
</feature>
<evidence type="ECO:0000313" key="2">
    <source>
        <dbReference type="EMBL" id="VDL81248.1"/>
    </source>
</evidence>
<dbReference type="AlphaFoldDB" id="A0A0N4YKL2"/>
<evidence type="ECO:0000256" key="1">
    <source>
        <dbReference type="SAM" id="MobiDB-lite"/>
    </source>
</evidence>
<sequence length="121" mass="12732">MHLLEASNGTAKQAASCRSPTSPRNRKSNGGADSNLSSTPNGHNSNGRVAPFSNPTLMNILVALLAGEQTSTCLVTAQMNMICQDIGVQPRTCSEVSFAFFVVMDARSLAVRGASDTRMAD</sequence>
<organism evidence="4">
    <name type="scientific">Nippostrongylus brasiliensis</name>
    <name type="common">Rat hookworm</name>
    <dbReference type="NCBI Taxonomy" id="27835"/>
    <lineage>
        <taxon>Eukaryota</taxon>
        <taxon>Metazoa</taxon>
        <taxon>Ecdysozoa</taxon>
        <taxon>Nematoda</taxon>
        <taxon>Chromadorea</taxon>
        <taxon>Rhabditida</taxon>
        <taxon>Rhabditina</taxon>
        <taxon>Rhabditomorpha</taxon>
        <taxon>Strongyloidea</taxon>
        <taxon>Heligmosomidae</taxon>
        <taxon>Nippostrongylus</taxon>
    </lineage>
</organism>
<reference evidence="4" key="1">
    <citation type="submission" date="2017-02" db="UniProtKB">
        <authorList>
            <consortium name="WormBaseParasite"/>
        </authorList>
    </citation>
    <scope>IDENTIFICATION</scope>
</reference>
<reference evidence="2 3" key="2">
    <citation type="submission" date="2018-11" db="EMBL/GenBank/DDBJ databases">
        <authorList>
            <consortium name="Pathogen Informatics"/>
        </authorList>
    </citation>
    <scope>NUCLEOTIDE SEQUENCE [LARGE SCALE GENOMIC DNA]</scope>
</reference>